<dbReference type="AlphaFoldDB" id="A0A811S4M3"/>
<evidence type="ECO:0000313" key="3">
    <source>
        <dbReference type="EMBL" id="CAD6335606.1"/>
    </source>
</evidence>
<evidence type="ECO:0000256" key="1">
    <source>
        <dbReference type="SAM" id="MobiDB-lite"/>
    </source>
</evidence>
<dbReference type="PANTHER" id="PTHR21737:SF4">
    <property type="entry name" value="SPLICING FACTOR CACTIN"/>
    <property type="match status" value="1"/>
</dbReference>
<dbReference type="OrthoDB" id="768854at2759"/>
<dbReference type="GO" id="GO:0005737">
    <property type="term" value="C:cytoplasm"/>
    <property type="evidence" value="ECO:0007669"/>
    <property type="project" value="TreeGrafter"/>
</dbReference>
<evidence type="ECO:0000259" key="2">
    <source>
        <dbReference type="Pfam" id="PF09732"/>
    </source>
</evidence>
<dbReference type="EMBL" id="CAJGYO010000018">
    <property type="protein sequence ID" value="CAD6335606.1"/>
    <property type="molecule type" value="Genomic_DNA"/>
</dbReference>
<evidence type="ECO:0000313" key="4">
    <source>
        <dbReference type="Proteomes" id="UP000604825"/>
    </source>
</evidence>
<reference evidence="3" key="1">
    <citation type="submission" date="2020-10" db="EMBL/GenBank/DDBJ databases">
        <authorList>
            <person name="Han B."/>
            <person name="Lu T."/>
            <person name="Zhao Q."/>
            <person name="Huang X."/>
            <person name="Zhao Y."/>
        </authorList>
    </citation>
    <scope>NUCLEOTIDE SEQUENCE</scope>
</reference>
<sequence length="235" mass="27912">MRSGTAKVVEYWEAILKQRLITVILYNLELRYCIELLNFDFAVYTYEKYLFASQACLREIHASILRKHLHRLEHPDAVEQDVESEKEDDNKLEDEMHEDEDDKRYSPEPIPQHTENQFEEEDVSFSPQLMHGNEDEDAIDPKEDKAELDRKREAVVLEHQRKVQKAMKAKARVPDEMEMKAIKTMGAMEEGDAVFGAGAEVNLDSQVYWWHDKYRPRKPKYFNRVHTGYEWNKYN</sequence>
<comment type="caution">
    <text evidence="3">The sequence shown here is derived from an EMBL/GenBank/DDBJ whole genome shotgun (WGS) entry which is preliminary data.</text>
</comment>
<keyword evidence="4" id="KW-1185">Reference proteome</keyword>
<proteinExistence type="predicted"/>
<dbReference type="PANTHER" id="PTHR21737">
    <property type="entry name" value="POLYGLUTAMINE BINDING PROTEIN 1/MARVEL MEMBRANE-ASSOCIATING DOMAIN CONTAINING 3"/>
    <property type="match status" value="1"/>
</dbReference>
<gene>
    <name evidence="3" type="ORF">NCGR_LOCUS59704</name>
</gene>
<feature type="compositionally biased region" description="Acidic residues" evidence="1">
    <location>
        <begin position="78"/>
        <end position="101"/>
    </location>
</feature>
<protein>
    <recommendedName>
        <fullName evidence="2">Splicing factor Cactin C-terminal domain-containing protein</fullName>
    </recommendedName>
</protein>
<dbReference type="GO" id="GO:0045292">
    <property type="term" value="P:mRNA cis splicing, via spliceosome"/>
    <property type="evidence" value="ECO:0007669"/>
    <property type="project" value="TreeGrafter"/>
</dbReference>
<dbReference type="Proteomes" id="UP000604825">
    <property type="component" value="Unassembled WGS sequence"/>
</dbReference>
<feature type="domain" description="Splicing factor Cactin C-terminal" evidence="2">
    <location>
        <begin position="210"/>
        <end position="235"/>
    </location>
</feature>
<name>A0A811S4M3_9POAL</name>
<accession>A0A811S4M3</accession>
<dbReference type="Pfam" id="PF09732">
    <property type="entry name" value="CactinC_cactus"/>
    <property type="match status" value="1"/>
</dbReference>
<dbReference type="GO" id="GO:0005681">
    <property type="term" value="C:spliceosomal complex"/>
    <property type="evidence" value="ECO:0007669"/>
    <property type="project" value="TreeGrafter"/>
</dbReference>
<dbReference type="InterPro" id="IPR019134">
    <property type="entry name" value="Cactin_C"/>
</dbReference>
<organism evidence="3 4">
    <name type="scientific">Miscanthus lutarioriparius</name>
    <dbReference type="NCBI Taxonomy" id="422564"/>
    <lineage>
        <taxon>Eukaryota</taxon>
        <taxon>Viridiplantae</taxon>
        <taxon>Streptophyta</taxon>
        <taxon>Embryophyta</taxon>
        <taxon>Tracheophyta</taxon>
        <taxon>Spermatophyta</taxon>
        <taxon>Magnoliopsida</taxon>
        <taxon>Liliopsida</taxon>
        <taxon>Poales</taxon>
        <taxon>Poaceae</taxon>
        <taxon>PACMAD clade</taxon>
        <taxon>Panicoideae</taxon>
        <taxon>Andropogonodae</taxon>
        <taxon>Andropogoneae</taxon>
        <taxon>Saccharinae</taxon>
        <taxon>Miscanthus</taxon>
    </lineage>
</organism>
<feature type="region of interest" description="Disordered" evidence="1">
    <location>
        <begin position="76"/>
        <end position="123"/>
    </location>
</feature>